<dbReference type="EMBL" id="MU275854">
    <property type="protein sequence ID" value="KAI0051267.1"/>
    <property type="molecule type" value="Genomic_DNA"/>
</dbReference>
<evidence type="ECO:0000313" key="2">
    <source>
        <dbReference type="Proteomes" id="UP000814033"/>
    </source>
</evidence>
<evidence type="ECO:0000313" key="1">
    <source>
        <dbReference type="EMBL" id="KAI0051267.1"/>
    </source>
</evidence>
<comment type="caution">
    <text evidence="1">The sequence shown here is derived from an EMBL/GenBank/DDBJ whole genome shotgun (WGS) entry which is preliminary data.</text>
</comment>
<dbReference type="Proteomes" id="UP000814033">
    <property type="component" value="Unassembled WGS sequence"/>
</dbReference>
<reference evidence="1" key="1">
    <citation type="submission" date="2021-02" db="EMBL/GenBank/DDBJ databases">
        <authorList>
            <consortium name="DOE Joint Genome Institute"/>
            <person name="Ahrendt S."/>
            <person name="Looney B.P."/>
            <person name="Miyauchi S."/>
            <person name="Morin E."/>
            <person name="Drula E."/>
            <person name="Courty P.E."/>
            <person name="Chicoki N."/>
            <person name="Fauchery L."/>
            <person name="Kohler A."/>
            <person name="Kuo A."/>
            <person name="Labutti K."/>
            <person name="Pangilinan J."/>
            <person name="Lipzen A."/>
            <person name="Riley R."/>
            <person name="Andreopoulos W."/>
            <person name="He G."/>
            <person name="Johnson J."/>
            <person name="Barry K.W."/>
            <person name="Grigoriev I.V."/>
            <person name="Nagy L."/>
            <person name="Hibbett D."/>
            <person name="Henrissat B."/>
            <person name="Matheny P.B."/>
            <person name="Labbe J."/>
            <person name="Martin F."/>
        </authorList>
    </citation>
    <scope>NUCLEOTIDE SEQUENCE</scope>
    <source>
        <strain evidence="1">FP105234-sp</strain>
    </source>
</reference>
<reference evidence="1" key="2">
    <citation type="journal article" date="2022" name="New Phytol.">
        <title>Evolutionary transition to the ectomycorrhizal habit in the genomes of a hyperdiverse lineage of mushroom-forming fungi.</title>
        <authorList>
            <person name="Looney B."/>
            <person name="Miyauchi S."/>
            <person name="Morin E."/>
            <person name="Drula E."/>
            <person name="Courty P.E."/>
            <person name="Kohler A."/>
            <person name="Kuo A."/>
            <person name="LaButti K."/>
            <person name="Pangilinan J."/>
            <person name="Lipzen A."/>
            <person name="Riley R."/>
            <person name="Andreopoulos W."/>
            <person name="He G."/>
            <person name="Johnson J."/>
            <person name="Nolan M."/>
            <person name="Tritt A."/>
            <person name="Barry K.W."/>
            <person name="Grigoriev I.V."/>
            <person name="Nagy L.G."/>
            <person name="Hibbett D."/>
            <person name="Henrissat B."/>
            <person name="Matheny P.B."/>
            <person name="Labbe J."/>
            <person name="Martin F.M."/>
        </authorList>
    </citation>
    <scope>NUCLEOTIDE SEQUENCE</scope>
    <source>
        <strain evidence="1">FP105234-sp</strain>
    </source>
</reference>
<organism evidence="1 2">
    <name type="scientific">Auriscalpium vulgare</name>
    <dbReference type="NCBI Taxonomy" id="40419"/>
    <lineage>
        <taxon>Eukaryota</taxon>
        <taxon>Fungi</taxon>
        <taxon>Dikarya</taxon>
        <taxon>Basidiomycota</taxon>
        <taxon>Agaricomycotina</taxon>
        <taxon>Agaricomycetes</taxon>
        <taxon>Russulales</taxon>
        <taxon>Auriscalpiaceae</taxon>
        <taxon>Auriscalpium</taxon>
    </lineage>
</organism>
<sequence length="135" mass="14650">MSGRIDSAMPTLLSSLDSSLVSRKLRLLGRILSYDKKTGLVLLCNEDRSIVVDVSLCIPPAGTVKWLVDAWSTVTVIGYLEKPWSAPPVPGLPAYVQHEPQLLHGLLVHAILVIDSPHVDLKAWNATVAEMNAMG</sequence>
<keyword evidence="2" id="KW-1185">Reference proteome</keyword>
<proteinExistence type="predicted"/>
<name>A0ACB8S561_9AGAM</name>
<gene>
    <name evidence="1" type="ORF">FA95DRAFT_359361</name>
</gene>
<accession>A0ACB8S561</accession>
<protein>
    <submittedName>
        <fullName evidence="1">Uncharacterized protein</fullName>
    </submittedName>
</protein>